<reference evidence="6" key="1">
    <citation type="submission" date="2021-06" db="EMBL/GenBank/DDBJ databases">
        <authorList>
            <person name="Hodson N. C."/>
            <person name="Mongue J. A."/>
            <person name="Jaron S. K."/>
        </authorList>
    </citation>
    <scope>NUCLEOTIDE SEQUENCE</scope>
</reference>
<dbReference type="InterPro" id="IPR002350">
    <property type="entry name" value="Kazal_dom"/>
</dbReference>
<evidence type="ECO:0000256" key="4">
    <source>
        <dbReference type="SAM" id="SignalP"/>
    </source>
</evidence>
<gene>
    <name evidence="6" type="ORF">AFUS01_LOCUS2223</name>
</gene>
<keyword evidence="2" id="KW-0722">Serine protease inhibitor</keyword>
<dbReference type="OrthoDB" id="126772at2759"/>
<evidence type="ECO:0000256" key="3">
    <source>
        <dbReference type="ARBA" id="ARBA00023157"/>
    </source>
</evidence>
<dbReference type="PANTHER" id="PTHR21131">
    <property type="entry name" value="SERINE-TYPE ENDOPEPTIDASE INHIBITOR"/>
    <property type="match status" value="1"/>
</dbReference>
<feature type="chain" id="PRO_5035253522" description="Kazal-like domain-containing protein" evidence="4">
    <location>
        <begin position="22"/>
        <end position="76"/>
    </location>
</feature>
<dbReference type="GO" id="GO:0004867">
    <property type="term" value="F:serine-type endopeptidase inhibitor activity"/>
    <property type="evidence" value="ECO:0007669"/>
    <property type="project" value="UniProtKB-KW"/>
</dbReference>
<evidence type="ECO:0000259" key="5">
    <source>
        <dbReference type="PROSITE" id="PS51465"/>
    </source>
</evidence>
<evidence type="ECO:0000313" key="7">
    <source>
        <dbReference type="Proteomes" id="UP000708208"/>
    </source>
</evidence>
<feature type="domain" description="Kazal-like" evidence="5">
    <location>
        <begin position="28"/>
        <end position="76"/>
    </location>
</feature>
<dbReference type="PROSITE" id="PS51465">
    <property type="entry name" value="KAZAL_2"/>
    <property type="match status" value="1"/>
</dbReference>
<dbReference type="PROSITE" id="PS00282">
    <property type="entry name" value="KAZAL_1"/>
    <property type="match status" value="1"/>
</dbReference>
<keyword evidence="7" id="KW-1185">Reference proteome</keyword>
<proteinExistence type="predicted"/>
<evidence type="ECO:0000256" key="2">
    <source>
        <dbReference type="ARBA" id="ARBA00022900"/>
    </source>
</evidence>
<name>A0A8J2NRW2_9HEXA</name>
<organism evidence="6 7">
    <name type="scientific">Allacma fusca</name>
    <dbReference type="NCBI Taxonomy" id="39272"/>
    <lineage>
        <taxon>Eukaryota</taxon>
        <taxon>Metazoa</taxon>
        <taxon>Ecdysozoa</taxon>
        <taxon>Arthropoda</taxon>
        <taxon>Hexapoda</taxon>
        <taxon>Collembola</taxon>
        <taxon>Symphypleona</taxon>
        <taxon>Sminthuridae</taxon>
        <taxon>Allacma</taxon>
    </lineage>
</organism>
<keyword evidence="4" id="KW-0732">Signal</keyword>
<dbReference type="Pfam" id="PF00050">
    <property type="entry name" value="Kazal_1"/>
    <property type="match status" value="1"/>
</dbReference>
<feature type="signal peptide" evidence="4">
    <location>
        <begin position="1"/>
        <end position="21"/>
    </location>
</feature>
<keyword evidence="3" id="KW-1015">Disulfide bond</keyword>
<protein>
    <recommendedName>
        <fullName evidence="5">Kazal-like domain-containing protein</fullName>
    </recommendedName>
</protein>
<dbReference type="PANTHER" id="PTHR21131:SF0">
    <property type="entry name" value="GEO10195P1-RELATED"/>
    <property type="match status" value="1"/>
</dbReference>
<dbReference type="AlphaFoldDB" id="A0A8J2NRW2"/>
<evidence type="ECO:0000313" key="6">
    <source>
        <dbReference type="EMBL" id="CAG7673163.1"/>
    </source>
</evidence>
<comment type="caution">
    <text evidence="6">The sequence shown here is derived from an EMBL/GenBank/DDBJ whole genome shotgun (WGS) entry which is preliminary data.</text>
</comment>
<sequence>MQASVFCAMLIAAVVITQVTTSDPSRQSSGPESCICSHIYHPVCGTDGKTYNNACTLQCRKKCCNPNLEIKHQGNC</sequence>
<dbReference type="CDD" id="cd00104">
    <property type="entry name" value="KAZAL_FS"/>
    <property type="match status" value="1"/>
</dbReference>
<evidence type="ECO:0000256" key="1">
    <source>
        <dbReference type="ARBA" id="ARBA00022690"/>
    </source>
</evidence>
<dbReference type="Proteomes" id="UP000708208">
    <property type="component" value="Unassembled WGS sequence"/>
</dbReference>
<dbReference type="EMBL" id="CAJVCH010012684">
    <property type="protein sequence ID" value="CAG7673163.1"/>
    <property type="molecule type" value="Genomic_DNA"/>
</dbReference>
<dbReference type="SMART" id="SM00280">
    <property type="entry name" value="KAZAL"/>
    <property type="match status" value="1"/>
</dbReference>
<dbReference type="FunFam" id="3.30.60.30:FF:000067">
    <property type="entry name" value="Thrombin inhibitor rhodniin"/>
    <property type="match status" value="1"/>
</dbReference>
<keyword evidence="1" id="KW-0646">Protease inhibitor</keyword>
<accession>A0A8J2NRW2</accession>
<dbReference type="InterPro" id="IPR053265">
    <property type="entry name" value="Serpin"/>
</dbReference>